<reference evidence="2 3" key="1">
    <citation type="submission" date="2018-10" db="EMBL/GenBank/DDBJ databases">
        <title>Fifty Aureobasidium pullulans genomes reveal a recombining polyextremotolerant generalist.</title>
        <authorList>
            <person name="Gostincar C."/>
            <person name="Turk M."/>
            <person name="Zajc J."/>
            <person name="Gunde-Cimerman N."/>
        </authorList>
    </citation>
    <scope>NUCLEOTIDE SEQUENCE [LARGE SCALE GENOMIC DNA]</scope>
    <source>
        <strain evidence="2 3">EXF-10751</strain>
    </source>
</reference>
<evidence type="ECO:0000256" key="1">
    <source>
        <dbReference type="SAM" id="MobiDB-lite"/>
    </source>
</evidence>
<name>A0A4S8ZKD5_AURPU</name>
<gene>
    <name evidence="2" type="ORF">D6D20_01385</name>
</gene>
<feature type="compositionally biased region" description="Polar residues" evidence="1">
    <location>
        <begin position="325"/>
        <end position="352"/>
    </location>
</feature>
<accession>A0A4S8ZKD5</accession>
<comment type="caution">
    <text evidence="2">The sequence shown here is derived from an EMBL/GenBank/DDBJ whole genome shotgun (WGS) entry which is preliminary data.</text>
</comment>
<feature type="region of interest" description="Disordered" evidence="1">
    <location>
        <begin position="325"/>
        <end position="369"/>
    </location>
</feature>
<dbReference type="AlphaFoldDB" id="A0A4S8ZKD5"/>
<dbReference type="EMBL" id="QZAN01000007">
    <property type="protein sequence ID" value="THW66389.1"/>
    <property type="molecule type" value="Genomic_DNA"/>
</dbReference>
<protein>
    <submittedName>
        <fullName evidence="2">Uncharacterized protein</fullName>
    </submittedName>
</protein>
<dbReference type="Proteomes" id="UP000310421">
    <property type="component" value="Unassembled WGS sequence"/>
</dbReference>
<proteinExistence type="predicted"/>
<sequence>MGQPHSLYRFVIRFLQNTSLDLRRIFDYLQQHLNSTTNQISIIKMHLSTTFAAIALVGSVSALPGKFQFEKRTSKTDCETAFDSCRTKYLANHATCASEYAACLGYNPFVYSNTAAFPLGTSGVAASTASVSTQSAPIGTGSAVTKTEEVYTTTTICPVTSTAWHGNSSTVITTSTTSTITVTSCPGGCHAASPTNPPPAVVTSSTSKSEAWFPGSSTVKTYTIPTEVTSTITSFVPCSTPVMSNSETTFFSTWLTVTYLTTSYKTVTTSCETLYPTPTSVQVSATTLPASTATGEASGTCAAPETVYETVVSYVTVYGDHKTETASSATNTPIQPGSTLSWSHTGSVSGTAKPTGWVKPSGYAKPSGH</sequence>
<evidence type="ECO:0000313" key="2">
    <source>
        <dbReference type="EMBL" id="THW66389.1"/>
    </source>
</evidence>
<evidence type="ECO:0000313" key="3">
    <source>
        <dbReference type="Proteomes" id="UP000310421"/>
    </source>
</evidence>
<organism evidence="2 3">
    <name type="scientific">Aureobasidium pullulans</name>
    <name type="common">Black yeast</name>
    <name type="synonym">Pullularia pullulans</name>
    <dbReference type="NCBI Taxonomy" id="5580"/>
    <lineage>
        <taxon>Eukaryota</taxon>
        <taxon>Fungi</taxon>
        <taxon>Dikarya</taxon>
        <taxon>Ascomycota</taxon>
        <taxon>Pezizomycotina</taxon>
        <taxon>Dothideomycetes</taxon>
        <taxon>Dothideomycetidae</taxon>
        <taxon>Dothideales</taxon>
        <taxon>Saccotheciaceae</taxon>
        <taxon>Aureobasidium</taxon>
    </lineage>
</organism>